<dbReference type="AlphaFoldDB" id="A0A1H9KQR3"/>
<dbReference type="EMBL" id="FOFB01000021">
    <property type="protein sequence ID" value="SER01173.1"/>
    <property type="molecule type" value="Genomic_DNA"/>
</dbReference>
<dbReference type="SUPFAM" id="SSF101874">
    <property type="entry name" value="YceI-like"/>
    <property type="match status" value="1"/>
</dbReference>
<keyword evidence="4" id="KW-1185">Reference proteome</keyword>
<dbReference type="SMART" id="SM00867">
    <property type="entry name" value="YceI"/>
    <property type="match status" value="1"/>
</dbReference>
<dbReference type="STRING" id="478744.SAMN05444359_12166"/>
<sequence>MQRFLTLLFANCKLFAGTLVGRSATLPGPINFNWTKRSSKRPERTFERPRLQLPYLLIATMVTFTTLYMASPVIAFPTEAPGEITFIGNAGGDNLFTVNSWKFDRLENLSDPENIAVTATLDMTSITCDWKDLERNLHKKKDYFYSKKFNTTQIRIDGAEMQEDSNYLATATLTLKGVSKELPLTFTLTGDGPYELDAHATVNRRKFKFTGNGPKDEVPVMVKATLEE</sequence>
<organism evidence="3 4">
    <name type="scientific">Neolewinella agarilytica</name>
    <dbReference type="NCBI Taxonomy" id="478744"/>
    <lineage>
        <taxon>Bacteria</taxon>
        <taxon>Pseudomonadati</taxon>
        <taxon>Bacteroidota</taxon>
        <taxon>Saprospiria</taxon>
        <taxon>Saprospirales</taxon>
        <taxon>Lewinellaceae</taxon>
        <taxon>Neolewinella</taxon>
    </lineage>
</organism>
<keyword evidence="1" id="KW-0812">Transmembrane</keyword>
<accession>A0A1H9KQR3</accession>
<dbReference type="RefSeq" id="WP_090171027.1">
    <property type="nucleotide sequence ID" value="NZ_FOFB01000021.1"/>
</dbReference>
<evidence type="ECO:0000259" key="2">
    <source>
        <dbReference type="SMART" id="SM00867"/>
    </source>
</evidence>
<dbReference type="OrthoDB" id="1247465at2"/>
<evidence type="ECO:0000313" key="3">
    <source>
        <dbReference type="EMBL" id="SER01173.1"/>
    </source>
</evidence>
<evidence type="ECO:0000313" key="4">
    <source>
        <dbReference type="Proteomes" id="UP000199021"/>
    </source>
</evidence>
<protein>
    <submittedName>
        <fullName evidence="3">YceI-like domain-containing protein</fullName>
    </submittedName>
</protein>
<proteinExistence type="predicted"/>
<dbReference type="InterPro" id="IPR036761">
    <property type="entry name" value="TTHA0802/YceI-like_sf"/>
</dbReference>
<name>A0A1H9KQR3_9BACT</name>
<feature type="domain" description="Lipid/polyisoprenoid-binding YceI-like" evidence="2">
    <location>
        <begin position="73"/>
        <end position="227"/>
    </location>
</feature>
<reference evidence="4" key="1">
    <citation type="submission" date="2016-10" db="EMBL/GenBank/DDBJ databases">
        <authorList>
            <person name="Varghese N."/>
            <person name="Submissions S."/>
        </authorList>
    </citation>
    <scope>NUCLEOTIDE SEQUENCE [LARGE SCALE GENOMIC DNA]</scope>
    <source>
        <strain evidence="4">DSM 24740</strain>
    </source>
</reference>
<dbReference type="InterPro" id="IPR007372">
    <property type="entry name" value="Lipid/polyisoprenoid-bd_YceI"/>
</dbReference>
<feature type="transmembrane region" description="Helical" evidence="1">
    <location>
        <begin position="51"/>
        <end position="70"/>
    </location>
</feature>
<evidence type="ECO:0000256" key="1">
    <source>
        <dbReference type="SAM" id="Phobius"/>
    </source>
</evidence>
<dbReference type="Proteomes" id="UP000199021">
    <property type="component" value="Unassembled WGS sequence"/>
</dbReference>
<dbReference type="Gene3D" id="2.40.128.110">
    <property type="entry name" value="Lipid/polyisoprenoid-binding, YceI-like"/>
    <property type="match status" value="1"/>
</dbReference>
<keyword evidence="1" id="KW-1133">Transmembrane helix</keyword>
<dbReference type="Pfam" id="PF04264">
    <property type="entry name" value="YceI"/>
    <property type="match status" value="1"/>
</dbReference>
<gene>
    <name evidence="3" type="ORF">SAMN05444359_12166</name>
</gene>
<dbReference type="InParanoid" id="A0A1H9KQR3"/>
<keyword evidence="1" id="KW-0472">Membrane</keyword>